<keyword evidence="1" id="KW-0732">Signal</keyword>
<dbReference type="HOGENOM" id="CLU_723155_0_0_0"/>
<keyword evidence="3" id="KW-1185">Reference proteome</keyword>
<sequence length="344" mass="40375">MKVFLRIFIVFVALVQPGHAFDKVIIWGHKLHSHTHSYVHNGFYRAFQFLGYPTYWFDDQDYVEDFDFSNSLFLTEGQVDHNIPLREDCQYILHYCRSPKYQSLIEKGNCIILQVYNHGLYIYDEVGNPILESVPNPDTLIQVEPFVYCDPQGKRVYMPWATDLLPYEIDDVKESLKTVVKEPSVYWVGTYSGGLFGNILEIGPFEKACHMNNINFIHKNPWTPKRGISMQENCELIKRSYMAPAIVGTWQNEKGYIPCRIFKNISYGQMGVTNSKTIYDLFEGKIVYNPNTFQLFYDAEKRIKEMKLEELYELMDFVKTKHTYLNRIQVLVEFSNYIKANTKS</sequence>
<proteinExistence type="predicted"/>
<reference key="1">
    <citation type="journal article" date="2011" name="Mol. Biol. Evol.">
        <title>Unity in variety -- the pan-genome of the Chlamydiae.</title>
        <authorList>
            <person name="Collingro A."/>
            <person name="Tischler P."/>
            <person name="Weinmaier T."/>
            <person name="Penz T."/>
            <person name="Heinz E."/>
            <person name="Brunham R.C."/>
            <person name="Read T.D."/>
            <person name="Bavoil P.M."/>
            <person name="Sachse K."/>
            <person name="Kahane S."/>
            <person name="Friedman M.G."/>
            <person name="Rattei T."/>
            <person name="Myers G.S.A."/>
            <person name="Horn M."/>
        </authorList>
    </citation>
    <scope>NUCLEOTIDE SEQUENCE</scope>
    <source>
        <strain>UV7</strain>
    </source>
</reference>
<dbReference type="KEGG" id="puv:PUV_11050"/>
<evidence type="ECO:0008006" key="4">
    <source>
        <dbReference type="Google" id="ProtNLM"/>
    </source>
</evidence>
<dbReference type="STRING" id="765952.PUV_11050"/>
<feature type="signal peptide" evidence="1">
    <location>
        <begin position="1"/>
        <end position="20"/>
    </location>
</feature>
<dbReference type="OrthoDB" id="9429355at2"/>
<name>F8KYU4_PARAV</name>
<evidence type="ECO:0000313" key="2">
    <source>
        <dbReference type="EMBL" id="CCB86055.1"/>
    </source>
</evidence>
<organism evidence="2 3">
    <name type="scientific">Parachlamydia acanthamoebae (strain UV7)</name>
    <dbReference type="NCBI Taxonomy" id="765952"/>
    <lineage>
        <taxon>Bacteria</taxon>
        <taxon>Pseudomonadati</taxon>
        <taxon>Chlamydiota</taxon>
        <taxon>Chlamydiia</taxon>
        <taxon>Parachlamydiales</taxon>
        <taxon>Parachlamydiaceae</taxon>
        <taxon>Parachlamydia</taxon>
    </lineage>
</organism>
<accession>F8KYU4</accession>
<dbReference type="AlphaFoldDB" id="F8KYU4"/>
<dbReference type="EMBL" id="FR872580">
    <property type="protein sequence ID" value="CCB86055.1"/>
    <property type="molecule type" value="Genomic_DNA"/>
</dbReference>
<evidence type="ECO:0000256" key="1">
    <source>
        <dbReference type="SAM" id="SignalP"/>
    </source>
</evidence>
<feature type="chain" id="PRO_5003373887" description="DUF3880 domain-containing protein" evidence="1">
    <location>
        <begin position="21"/>
        <end position="344"/>
    </location>
</feature>
<gene>
    <name evidence="2" type="ordered locus">PUV_11050</name>
</gene>
<reference evidence="2 3" key="2">
    <citation type="journal article" date="2011" name="Mol. Biol. Evol.">
        <title>Unity in variety--the pan-genome of the Chlamydiae.</title>
        <authorList>
            <person name="Collingro A."/>
            <person name="Tischler P."/>
            <person name="Weinmaier T."/>
            <person name="Penz T."/>
            <person name="Heinz E."/>
            <person name="Brunham R.C."/>
            <person name="Read T.D."/>
            <person name="Bavoil P.M."/>
            <person name="Sachse K."/>
            <person name="Kahane S."/>
            <person name="Friedman M.G."/>
            <person name="Rattei T."/>
            <person name="Myers G.S."/>
            <person name="Horn M."/>
        </authorList>
    </citation>
    <scope>NUCLEOTIDE SEQUENCE [LARGE SCALE GENOMIC DNA]</scope>
    <source>
        <strain evidence="3">UV7</strain>
    </source>
</reference>
<protein>
    <recommendedName>
        <fullName evidence="4">DUF3880 domain-containing protein</fullName>
    </recommendedName>
</protein>
<dbReference type="Proteomes" id="UP000000495">
    <property type="component" value="Chromosome"/>
</dbReference>
<evidence type="ECO:0000313" key="3">
    <source>
        <dbReference type="Proteomes" id="UP000000495"/>
    </source>
</evidence>